<proteinExistence type="predicted"/>
<dbReference type="EMBL" id="JAEDAK010000020">
    <property type="protein sequence ID" value="MBH9579273.1"/>
    <property type="molecule type" value="Genomic_DNA"/>
</dbReference>
<dbReference type="Pfam" id="PF01694">
    <property type="entry name" value="Rhomboid"/>
    <property type="match status" value="1"/>
</dbReference>
<dbReference type="PROSITE" id="PS51257">
    <property type="entry name" value="PROKAR_LIPOPROTEIN"/>
    <property type="match status" value="1"/>
</dbReference>
<dbReference type="EC" id="3.4.21.-" evidence="7"/>
<evidence type="ECO:0000313" key="8">
    <source>
        <dbReference type="Proteomes" id="UP000613266"/>
    </source>
</evidence>
<keyword evidence="7" id="KW-0378">Hydrolase</keyword>
<evidence type="ECO:0000256" key="3">
    <source>
        <dbReference type="ARBA" id="ARBA00022989"/>
    </source>
</evidence>
<dbReference type="Proteomes" id="UP000613266">
    <property type="component" value="Unassembled WGS sequence"/>
</dbReference>
<sequence>MGGRLPGLSWLLLGLAAGCAAGLALRPEAWNWQAGRWLTEPWRLWTCVAVHGSVLHAAGNCVGALLLAALAARAQAGRRELLALLLAWPLTHALLALRPDLPVYFGASGLLHGAAALIGLRLLQQPGRARAVGAALLAGLVLKLGLEQPWGPALRHEPFWGGMATVPLAHALGAASALPAWLLLRRLTSAAPRSRAAPAPR</sequence>
<feature type="transmembrane region" description="Helical" evidence="5">
    <location>
        <begin position="48"/>
        <end position="69"/>
    </location>
</feature>
<feature type="transmembrane region" description="Helical" evidence="5">
    <location>
        <begin position="81"/>
        <end position="97"/>
    </location>
</feature>
<name>A0A931NIV8_9BURK</name>
<evidence type="ECO:0000256" key="1">
    <source>
        <dbReference type="ARBA" id="ARBA00004141"/>
    </source>
</evidence>
<dbReference type="GO" id="GO:0004252">
    <property type="term" value="F:serine-type endopeptidase activity"/>
    <property type="evidence" value="ECO:0007669"/>
    <property type="project" value="InterPro"/>
</dbReference>
<reference evidence="7" key="1">
    <citation type="submission" date="2020-12" db="EMBL/GenBank/DDBJ databases">
        <title>The genome sequence of Inhella sp. 1Y17.</title>
        <authorList>
            <person name="Liu Y."/>
        </authorList>
    </citation>
    <scope>NUCLEOTIDE SEQUENCE</scope>
    <source>
        <strain evidence="7">1Y17</strain>
    </source>
</reference>
<feature type="transmembrane region" description="Helical" evidence="5">
    <location>
        <begin position="103"/>
        <end position="122"/>
    </location>
</feature>
<gene>
    <name evidence="7" type="primary">rrtA</name>
    <name evidence="7" type="ORF">I7X39_20450</name>
</gene>
<dbReference type="InterPro" id="IPR022764">
    <property type="entry name" value="Peptidase_S54_rhomboid_dom"/>
</dbReference>
<organism evidence="7 8">
    <name type="scientific">Inhella proteolytica</name>
    <dbReference type="NCBI Taxonomy" id="2795029"/>
    <lineage>
        <taxon>Bacteria</taxon>
        <taxon>Pseudomonadati</taxon>
        <taxon>Pseudomonadota</taxon>
        <taxon>Betaproteobacteria</taxon>
        <taxon>Burkholderiales</taxon>
        <taxon>Sphaerotilaceae</taxon>
        <taxon>Inhella</taxon>
    </lineage>
</organism>
<evidence type="ECO:0000313" key="7">
    <source>
        <dbReference type="EMBL" id="MBH9579273.1"/>
    </source>
</evidence>
<accession>A0A931NIV8</accession>
<evidence type="ECO:0000256" key="5">
    <source>
        <dbReference type="SAM" id="Phobius"/>
    </source>
</evidence>
<comment type="caution">
    <text evidence="7">The sequence shown here is derived from an EMBL/GenBank/DDBJ whole genome shotgun (WGS) entry which is preliminary data.</text>
</comment>
<dbReference type="AlphaFoldDB" id="A0A931NIV8"/>
<dbReference type="InterPro" id="IPR023826">
    <property type="entry name" value="Rhom-like_SP_proteobac"/>
</dbReference>
<dbReference type="RefSeq" id="WP_198113063.1">
    <property type="nucleotide sequence ID" value="NZ_JAEDAK010000020.1"/>
</dbReference>
<dbReference type="InterPro" id="IPR035952">
    <property type="entry name" value="Rhomboid-like_sf"/>
</dbReference>
<feature type="transmembrane region" description="Helical" evidence="5">
    <location>
        <begin position="129"/>
        <end position="146"/>
    </location>
</feature>
<dbReference type="NCBIfam" id="TIGR03902">
    <property type="entry name" value="rhom_GG_sort"/>
    <property type="match status" value="1"/>
</dbReference>
<dbReference type="SUPFAM" id="SSF144091">
    <property type="entry name" value="Rhomboid-like"/>
    <property type="match status" value="1"/>
</dbReference>
<keyword evidence="2 5" id="KW-0812">Transmembrane</keyword>
<keyword evidence="3 5" id="KW-1133">Transmembrane helix</keyword>
<protein>
    <submittedName>
        <fullName evidence="7">Rhombosortase</fullName>
        <ecNumber evidence="7">3.4.21.-</ecNumber>
    </submittedName>
</protein>
<evidence type="ECO:0000259" key="6">
    <source>
        <dbReference type="Pfam" id="PF01694"/>
    </source>
</evidence>
<dbReference type="Gene3D" id="1.20.1540.10">
    <property type="entry name" value="Rhomboid-like"/>
    <property type="match status" value="1"/>
</dbReference>
<evidence type="ECO:0000256" key="2">
    <source>
        <dbReference type="ARBA" id="ARBA00022692"/>
    </source>
</evidence>
<feature type="transmembrane region" description="Helical" evidence="5">
    <location>
        <begin position="158"/>
        <end position="184"/>
    </location>
</feature>
<comment type="subcellular location">
    <subcellularLocation>
        <location evidence="1">Membrane</location>
        <topology evidence="1">Multi-pass membrane protein</topology>
    </subcellularLocation>
</comment>
<evidence type="ECO:0000256" key="4">
    <source>
        <dbReference type="ARBA" id="ARBA00023136"/>
    </source>
</evidence>
<keyword evidence="4 5" id="KW-0472">Membrane</keyword>
<keyword evidence="8" id="KW-1185">Reference proteome</keyword>
<dbReference type="GO" id="GO:0016020">
    <property type="term" value="C:membrane"/>
    <property type="evidence" value="ECO:0007669"/>
    <property type="project" value="UniProtKB-SubCell"/>
</dbReference>
<feature type="domain" description="Peptidase S54 rhomboid" evidence="6">
    <location>
        <begin position="40"/>
        <end position="135"/>
    </location>
</feature>